<reference evidence="2" key="2">
    <citation type="journal article" date="2021" name="PeerJ">
        <title>Extensive microbial diversity within the chicken gut microbiome revealed by metagenomics and culture.</title>
        <authorList>
            <person name="Gilroy R."/>
            <person name="Ravi A."/>
            <person name="Getino M."/>
            <person name="Pursley I."/>
            <person name="Horton D.L."/>
            <person name="Alikhan N.F."/>
            <person name="Baker D."/>
            <person name="Gharbi K."/>
            <person name="Hall N."/>
            <person name="Watson M."/>
            <person name="Adriaenssens E.M."/>
            <person name="Foster-Nyarko E."/>
            <person name="Jarju S."/>
            <person name="Secka A."/>
            <person name="Antonio M."/>
            <person name="Oren A."/>
            <person name="Chaudhuri R.R."/>
            <person name="La Ragione R."/>
            <person name="Hildebrand F."/>
            <person name="Pallen M.J."/>
        </authorList>
    </citation>
    <scope>NUCLEOTIDE SEQUENCE</scope>
    <source>
        <strain evidence="2">CHK199-13235</strain>
    </source>
</reference>
<dbReference type="EMBL" id="DVJP01000080">
    <property type="protein sequence ID" value="HIS77599.1"/>
    <property type="molecule type" value="Genomic_DNA"/>
</dbReference>
<dbReference type="AlphaFoldDB" id="A0A9D1FPQ8"/>
<reference evidence="2" key="1">
    <citation type="submission" date="2020-10" db="EMBL/GenBank/DDBJ databases">
        <authorList>
            <person name="Gilroy R."/>
        </authorList>
    </citation>
    <scope>NUCLEOTIDE SEQUENCE</scope>
    <source>
        <strain evidence="2">CHK199-13235</strain>
    </source>
</reference>
<comment type="caution">
    <text evidence="2">The sequence shown here is derived from an EMBL/GenBank/DDBJ whole genome shotgun (WGS) entry which is preliminary data.</text>
</comment>
<feature type="compositionally biased region" description="Acidic residues" evidence="1">
    <location>
        <begin position="95"/>
        <end position="112"/>
    </location>
</feature>
<accession>A0A9D1FPQ8</accession>
<dbReference type="Pfam" id="PF06949">
    <property type="entry name" value="DUF1292"/>
    <property type="match status" value="1"/>
</dbReference>
<gene>
    <name evidence="2" type="ORF">IAB51_12500</name>
</gene>
<name>A0A9D1FPQ8_9FIRM</name>
<protein>
    <submittedName>
        <fullName evidence="2">DUF1292 domain-containing protein</fullName>
    </submittedName>
</protein>
<feature type="region of interest" description="Disordered" evidence="1">
    <location>
        <begin position="93"/>
        <end position="112"/>
    </location>
</feature>
<sequence>MAEMYDEANLYTLVDEEGVEQTFEMLDTMEVDGKQYYAMIPVYDTPEEQLENDGELIVLTSEEVDGEEYLASIDDDEEYERIGNLFIERLNKMFEDDESDEDDEEDEDADLK</sequence>
<evidence type="ECO:0000313" key="3">
    <source>
        <dbReference type="Proteomes" id="UP000824002"/>
    </source>
</evidence>
<proteinExistence type="predicted"/>
<evidence type="ECO:0000313" key="2">
    <source>
        <dbReference type="EMBL" id="HIS77599.1"/>
    </source>
</evidence>
<evidence type="ECO:0000256" key="1">
    <source>
        <dbReference type="SAM" id="MobiDB-lite"/>
    </source>
</evidence>
<organism evidence="2 3">
    <name type="scientific">Candidatus Merdivicinus excrementipullorum</name>
    <dbReference type="NCBI Taxonomy" id="2840867"/>
    <lineage>
        <taxon>Bacteria</taxon>
        <taxon>Bacillati</taxon>
        <taxon>Bacillota</taxon>
        <taxon>Clostridia</taxon>
        <taxon>Eubacteriales</taxon>
        <taxon>Oscillospiraceae</taxon>
        <taxon>Oscillospiraceae incertae sedis</taxon>
        <taxon>Candidatus Merdivicinus</taxon>
    </lineage>
</organism>
<dbReference type="Proteomes" id="UP000824002">
    <property type="component" value="Unassembled WGS sequence"/>
</dbReference>
<dbReference type="InterPro" id="IPR009711">
    <property type="entry name" value="UPF0473"/>
</dbReference>